<comment type="caution">
    <text evidence="3">The sequence shown here is derived from an EMBL/GenBank/DDBJ whole genome shotgun (WGS) entry which is preliminary data.</text>
</comment>
<dbReference type="STRING" id="1423754.FC39_GL000121"/>
<dbReference type="PANTHER" id="PTHR33055">
    <property type="entry name" value="TRANSPOSASE FOR INSERTION SEQUENCE ELEMENT IS1111A"/>
    <property type="match status" value="1"/>
</dbReference>
<dbReference type="Pfam" id="PF02371">
    <property type="entry name" value="Transposase_20"/>
    <property type="match status" value="1"/>
</dbReference>
<dbReference type="AlphaFoldDB" id="A0A0R1Y509"/>
<evidence type="ECO:0000313" key="3">
    <source>
        <dbReference type="EMBL" id="KRM37472.1"/>
    </source>
</evidence>
<dbReference type="InterPro" id="IPR003346">
    <property type="entry name" value="Transposase_20"/>
</dbReference>
<dbReference type="PATRIC" id="fig|1423754.3.peg.129"/>
<dbReference type="NCBIfam" id="NF033542">
    <property type="entry name" value="transpos_IS110"/>
    <property type="match status" value="1"/>
</dbReference>
<reference evidence="3 4" key="1">
    <citation type="journal article" date="2015" name="Genome Announc.">
        <title>Expanding the biotechnology potential of lactobacilli through comparative genomics of 213 strains and associated genera.</title>
        <authorList>
            <person name="Sun Z."/>
            <person name="Harris H.M."/>
            <person name="McCann A."/>
            <person name="Guo C."/>
            <person name="Argimon S."/>
            <person name="Zhang W."/>
            <person name="Yang X."/>
            <person name="Jeffery I.B."/>
            <person name="Cooney J.C."/>
            <person name="Kagawa T.F."/>
            <person name="Liu W."/>
            <person name="Song Y."/>
            <person name="Salvetti E."/>
            <person name="Wrobel A."/>
            <person name="Rasinkangas P."/>
            <person name="Parkhill J."/>
            <person name="Rea M.C."/>
            <person name="O'Sullivan O."/>
            <person name="Ritari J."/>
            <person name="Douillard F.P."/>
            <person name="Paul Ross R."/>
            <person name="Yang R."/>
            <person name="Briner A.E."/>
            <person name="Felis G.E."/>
            <person name="de Vos W.M."/>
            <person name="Barrangou R."/>
            <person name="Klaenhammer T.R."/>
            <person name="Caufield P.W."/>
            <person name="Cui Y."/>
            <person name="Zhang H."/>
            <person name="O'Toole P.W."/>
        </authorList>
    </citation>
    <scope>NUCLEOTIDE SEQUENCE [LARGE SCALE GENOMIC DNA]</scope>
    <source>
        <strain evidence="3 4">DSM 5661</strain>
    </source>
</reference>
<protein>
    <submittedName>
        <fullName evidence="3">Transposase</fullName>
    </submittedName>
</protein>
<gene>
    <name evidence="3" type="ORF">FC39_GL000121</name>
</gene>
<dbReference type="Pfam" id="PF01548">
    <property type="entry name" value="DEDD_Tnp_IS110"/>
    <property type="match status" value="1"/>
</dbReference>
<dbReference type="GO" id="GO:0004803">
    <property type="term" value="F:transposase activity"/>
    <property type="evidence" value="ECO:0007669"/>
    <property type="project" value="InterPro"/>
</dbReference>
<dbReference type="RefSeq" id="WP_025081369.1">
    <property type="nucleotide sequence ID" value="NZ_AZGI01000081.1"/>
</dbReference>
<dbReference type="Proteomes" id="UP000051223">
    <property type="component" value="Unassembled WGS sequence"/>
</dbReference>
<dbReference type="GO" id="GO:0006313">
    <property type="term" value="P:DNA transposition"/>
    <property type="evidence" value="ECO:0007669"/>
    <property type="project" value="InterPro"/>
</dbReference>
<dbReference type="EMBL" id="AZGI01000081">
    <property type="protein sequence ID" value="KRM37472.1"/>
    <property type="molecule type" value="Genomic_DNA"/>
</dbReference>
<dbReference type="GO" id="GO:0003677">
    <property type="term" value="F:DNA binding"/>
    <property type="evidence" value="ECO:0007669"/>
    <property type="project" value="InterPro"/>
</dbReference>
<evidence type="ECO:0000259" key="1">
    <source>
        <dbReference type="Pfam" id="PF01548"/>
    </source>
</evidence>
<name>A0A0R1Y509_9LACO</name>
<dbReference type="PANTHER" id="PTHR33055:SF17">
    <property type="entry name" value="THIRD ORF IN TRANSPOSON ISC1491"/>
    <property type="match status" value="1"/>
</dbReference>
<proteinExistence type="predicted"/>
<organism evidence="3 4">
    <name type="scientific">Lactobacillus hamsteri DSM 5661 = JCM 6256</name>
    <dbReference type="NCBI Taxonomy" id="1423754"/>
    <lineage>
        <taxon>Bacteria</taxon>
        <taxon>Bacillati</taxon>
        <taxon>Bacillota</taxon>
        <taxon>Bacilli</taxon>
        <taxon>Lactobacillales</taxon>
        <taxon>Lactobacillaceae</taxon>
        <taxon>Lactobacillus</taxon>
    </lineage>
</organism>
<evidence type="ECO:0000313" key="4">
    <source>
        <dbReference type="Proteomes" id="UP000051223"/>
    </source>
</evidence>
<feature type="domain" description="Transposase IS116/IS110/IS902 C-terminal" evidence="2">
    <location>
        <begin position="268"/>
        <end position="348"/>
    </location>
</feature>
<feature type="domain" description="Transposase IS110-like N-terminal" evidence="1">
    <location>
        <begin position="4"/>
        <end position="156"/>
    </location>
</feature>
<keyword evidence="4" id="KW-1185">Reference proteome</keyword>
<evidence type="ECO:0000259" key="2">
    <source>
        <dbReference type="Pfam" id="PF02371"/>
    </source>
</evidence>
<accession>A0A0R1Y509</accession>
<dbReference type="OrthoDB" id="9790935at2"/>
<dbReference type="eggNOG" id="COG3547">
    <property type="taxonomic scope" value="Bacteria"/>
</dbReference>
<dbReference type="InterPro" id="IPR002525">
    <property type="entry name" value="Transp_IS110-like_N"/>
</dbReference>
<sequence length="400" mass="46504">MNIIGIDVSKGESHATLIDKEFGETNFVFRHNKSGFQKLKSFMNENTIVIFETTGIYSAQLSRFLQNCKVKTYELNPLEASLRMASMRRNKTDAKDSLKLALLGVTQLSELERNHRIYFDSQYQNLHILALRYRQLIKTRTRIINHLRASLELTFPELNSIFKSAHEIIALQIFKQYCHPDFLVGLSIQKMTNNVYLSVSKHIHKDLIQEYCQKVWLAAKDSYPAVNADSQEIEIIYEYCDEIQQYNKTINWTKKKLIRLASSLENFKIICSIPGTGQLNTSLLLGLAGDISRFDNYKQLNAYLGLDLNRYQSGQYEKHDTINRRGSSQGRAVETDMIRSMLRNQNKIQNHLIDYYYKLKKPPFNKHDKVALIACANHLNRTIINLVHTHQVYDYQKATH</sequence>
<dbReference type="InterPro" id="IPR047650">
    <property type="entry name" value="Transpos_IS110"/>
</dbReference>